<keyword evidence="1" id="KW-1185">Reference proteome</keyword>
<organism evidence="1 2">
    <name type="scientific">Panagrolaimus davidi</name>
    <dbReference type="NCBI Taxonomy" id="227884"/>
    <lineage>
        <taxon>Eukaryota</taxon>
        <taxon>Metazoa</taxon>
        <taxon>Ecdysozoa</taxon>
        <taxon>Nematoda</taxon>
        <taxon>Chromadorea</taxon>
        <taxon>Rhabditida</taxon>
        <taxon>Tylenchina</taxon>
        <taxon>Panagrolaimomorpha</taxon>
        <taxon>Panagrolaimoidea</taxon>
        <taxon>Panagrolaimidae</taxon>
        <taxon>Panagrolaimus</taxon>
    </lineage>
</organism>
<dbReference type="AlphaFoldDB" id="A0A914Q696"/>
<reference evidence="2" key="1">
    <citation type="submission" date="2022-11" db="UniProtKB">
        <authorList>
            <consortium name="WormBaseParasite"/>
        </authorList>
    </citation>
    <scope>IDENTIFICATION</scope>
</reference>
<evidence type="ECO:0000313" key="1">
    <source>
        <dbReference type="Proteomes" id="UP000887578"/>
    </source>
</evidence>
<accession>A0A914Q696</accession>
<evidence type="ECO:0000313" key="2">
    <source>
        <dbReference type="WBParaSite" id="PDA_v2.g22663.t1"/>
    </source>
</evidence>
<protein>
    <submittedName>
        <fullName evidence="2">Uncharacterized protein</fullName>
    </submittedName>
</protein>
<dbReference type="WBParaSite" id="PDA_v2.g22663.t1">
    <property type="protein sequence ID" value="PDA_v2.g22663.t1"/>
    <property type="gene ID" value="PDA_v2.g22663"/>
</dbReference>
<dbReference type="Proteomes" id="UP000887578">
    <property type="component" value="Unplaced"/>
</dbReference>
<proteinExistence type="predicted"/>
<name>A0A914Q696_9BILA</name>
<sequence length="79" mass="8683">MFPIPVIMTPIETAPCSQCRVRIKFNVICARPPRFGRYTSDNVITVNCVDFVVSSQNGDSGPFIPTMMESADIICDGVL</sequence>